<proteinExistence type="predicted"/>
<dbReference type="Proteomes" id="UP001059596">
    <property type="component" value="Unassembled WGS sequence"/>
</dbReference>
<sequence length="75" mass="8802">YLNIFYCIYITARQVAVFNLCEGFQKRIRGFNGSLLIKEFNLTEIICTISEDICTHFHLVARECVFVLFARFESI</sequence>
<protein>
    <submittedName>
        <fullName evidence="1">Uncharacterized protein</fullName>
    </submittedName>
</protein>
<keyword evidence="2" id="KW-1185">Reference proteome</keyword>
<evidence type="ECO:0000313" key="1">
    <source>
        <dbReference type="EMBL" id="KAI8041081.1"/>
    </source>
</evidence>
<reference evidence="1" key="1">
    <citation type="journal article" date="2023" name="Genome Biol. Evol.">
        <title>Long-read-based Genome Assembly of Drosophila gunungcola Reveals Fewer Chemosensory Genes in Flower-breeding Species.</title>
        <authorList>
            <person name="Negi A."/>
            <person name="Liao B.Y."/>
            <person name="Yeh S.D."/>
        </authorList>
    </citation>
    <scope>NUCLEOTIDE SEQUENCE</scope>
    <source>
        <strain evidence="1">Sukarami</strain>
    </source>
</reference>
<dbReference type="AlphaFoldDB" id="A0A9P9YQ72"/>
<name>A0A9P9YQ72_9MUSC</name>
<dbReference type="EMBL" id="JAMKOV010000003">
    <property type="protein sequence ID" value="KAI8041081.1"/>
    <property type="molecule type" value="Genomic_DNA"/>
</dbReference>
<feature type="non-terminal residue" evidence="1">
    <location>
        <position position="1"/>
    </location>
</feature>
<organism evidence="1 2">
    <name type="scientific">Drosophila gunungcola</name>
    <name type="common">fruit fly</name>
    <dbReference type="NCBI Taxonomy" id="103775"/>
    <lineage>
        <taxon>Eukaryota</taxon>
        <taxon>Metazoa</taxon>
        <taxon>Ecdysozoa</taxon>
        <taxon>Arthropoda</taxon>
        <taxon>Hexapoda</taxon>
        <taxon>Insecta</taxon>
        <taxon>Pterygota</taxon>
        <taxon>Neoptera</taxon>
        <taxon>Endopterygota</taxon>
        <taxon>Diptera</taxon>
        <taxon>Brachycera</taxon>
        <taxon>Muscomorpha</taxon>
        <taxon>Ephydroidea</taxon>
        <taxon>Drosophilidae</taxon>
        <taxon>Drosophila</taxon>
        <taxon>Sophophora</taxon>
    </lineage>
</organism>
<evidence type="ECO:0000313" key="2">
    <source>
        <dbReference type="Proteomes" id="UP001059596"/>
    </source>
</evidence>
<comment type="caution">
    <text evidence="1">The sequence shown here is derived from an EMBL/GenBank/DDBJ whole genome shotgun (WGS) entry which is preliminary data.</text>
</comment>
<gene>
    <name evidence="1" type="ORF">M5D96_005333</name>
</gene>
<accession>A0A9P9YQ72</accession>